<protein>
    <recommendedName>
        <fullName evidence="3">Lipoprotein</fullName>
    </recommendedName>
</protein>
<evidence type="ECO:0000313" key="1">
    <source>
        <dbReference type="EMBL" id="MCV4375769.1"/>
    </source>
</evidence>
<dbReference type="GeneID" id="93562304"/>
<dbReference type="EMBL" id="JAOXML010000002">
    <property type="protein sequence ID" value="MCV4375769.1"/>
    <property type="molecule type" value="Genomic_DNA"/>
</dbReference>
<comment type="caution">
    <text evidence="1">The sequence shown here is derived from an EMBL/GenBank/DDBJ whole genome shotgun (WGS) entry which is preliminary data.</text>
</comment>
<sequence>MPTIYSRPTLTAGLVGLLFIAGCQSQTGSRSPEELKRLEAFSTDFRNALATNAWLASPELLDGDVKLRVKINRRNEVVFCETEPYSQTALSSVYPRLSALVKDVCWNTLFPVVPSELYDPDGTADIIAPLVFSSGQDTEELRLKRMGRTIRYAQSRFFWEQTLRKQPPSSIGYADFRYVANAQGEVQGCLVNLRASRQRPEAFELDGDLQARLSAQCKQMNLRQLPGFMVNPQGMAEGIVRVEYMPWKGGPTPL</sequence>
<dbReference type="RefSeq" id="WP_201014011.1">
    <property type="nucleotide sequence ID" value="NZ_JAFGZD010000010.1"/>
</dbReference>
<evidence type="ECO:0000313" key="2">
    <source>
        <dbReference type="Proteomes" id="UP001207294"/>
    </source>
</evidence>
<dbReference type="PROSITE" id="PS51257">
    <property type="entry name" value="PROKAR_LIPOPROTEIN"/>
    <property type="match status" value="1"/>
</dbReference>
<reference evidence="1 2" key="1">
    <citation type="submission" date="2022-10" db="EMBL/GenBank/DDBJ databases">
        <title>Characterization of Pseudomonas capsici strains from pepper and tomato in Georgia.</title>
        <authorList>
            <person name="Zhao M."/>
            <person name="Dutta B."/>
        </authorList>
    </citation>
    <scope>NUCLEOTIDE SEQUENCE [LARGE SCALE GENOMIC DNA]</scope>
    <source>
        <strain evidence="1 2">Pc20-5</strain>
    </source>
</reference>
<accession>A0ABT3BSE0</accession>
<gene>
    <name evidence="1" type="ORF">OH718_04065</name>
</gene>
<name>A0ABT3BSE0_9PSED</name>
<proteinExistence type="predicted"/>
<dbReference type="Proteomes" id="UP001207294">
    <property type="component" value="Unassembled WGS sequence"/>
</dbReference>
<organism evidence="1 2">
    <name type="scientific">Pseudomonas capsici</name>
    <dbReference type="NCBI Taxonomy" id="2810614"/>
    <lineage>
        <taxon>Bacteria</taxon>
        <taxon>Pseudomonadati</taxon>
        <taxon>Pseudomonadota</taxon>
        <taxon>Gammaproteobacteria</taxon>
        <taxon>Pseudomonadales</taxon>
        <taxon>Pseudomonadaceae</taxon>
        <taxon>Pseudomonas</taxon>
    </lineage>
</organism>
<evidence type="ECO:0008006" key="3">
    <source>
        <dbReference type="Google" id="ProtNLM"/>
    </source>
</evidence>
<keyword evidence="2" id="KW-1185">Reference proteome</keyword>